<evidence type="ECO:0000313" key="2">
    <source>
        <dbReference type="Proteomes" id="UP000301424"/>
    </source>
</evidence>
<accession>A0A482MLK9</accession>
<sequence>MKRVVVVGAGPGVARGLGRVLGIDTCVVNKAVTQSLYSIAACQSADEEIRRKTFHQQFSGAYGTRRKKR</sequence>
<organism evidence="1 2">
    <name type="scientific">Burkholderia phage BcepSauron</name>
    <dbReference type="NCBI Taxonomy" id="2530033"/>
    <lineage>
        <taxon>Viruses</taxon>
        <taxon>Duplodnaviria</taxon>
        <taxon>Heunggongvirae</taxon>
        <taxon>Uroviricota</taxon>
        <taxon>Caudoviricetes</taxon>
        <taxon>Sarumanvirus</taxon>
        <taxon>Sarumanvirus bcepsauron</taxon>
    </lineage>
</organism>
<protein>
    <submittedName>
        <fullName evidence="1">Uncharacterized protein</fullName>
    </submittedName>
</protein>
<dbReference type="Proteomes" id="UP000301424">
    <property type="component" value="Segment"/>
</dbReference>
<dbReference type="EMBL" id="MK552141">
    <property type="protein sequence ID" value="QBQ74518.1"/>
    <property type="molecule type" value="Genomic_DNA"/>
</dbReference>
<gene>
    <name evidence="1" type="ORF">BcepSauron_138</name>
</gene>
<reference evidence="1 2" key="1">
    <citation type="submission" date="2019-02" db="EMBL/GenBank/DDBJ databases">
        <title>Complete genome sequence of Burkholderia cenocepacia phage BcepSauron.</title>
        <authorList>
            <person name="Park K."/>
            <person name="Gonzalez C."/>
            <person name="Liu M."/>
            <person name="Gill J."/>
        </authorList>
    </citation>
    <scope>NUCLEOTIDE SEQUENCE [LARGE SCALE GENOMIC DNA]</scope>
</reference>
<keyword evidence="2" id="KW-1185">Reference proteome</keyword>
<evidence type="ECO:0000313" key="1">
    <source>
        <dbReference type="EMBL" id="QBQ74518.1"/>
    </source>
</evidence>
<name>A0A482MLK9_9CAUD</name>
<proteinExistence type="predicted"/>